<gene>
    <name evidence="1" type="ORF">ARMGADRAFT_1019211</name>
</gene>
<keyword evidence="2" id="KW-1185">Reference proteome</keyword>
<evidence type="ECO:0000313" key="1">
    <source>
        <dbReference type="EMBL" id="PBK83226.1"/>
    </source>
</evidence>
<protein>
    <submittedName>
        <fullName evidence="1">Uncharacterized protein</fullName>
    </submittedName>
</protein>
<sequence>TARIREHQNGSSYRTVYGDSVTVTGPQVWPSNGVIRFTVACTQNSQTTMPIAPISNLFRLCSCPVNVTCVL</sequence>
<dbReference type="InParanoid" id="A0A2H3D6W6"/>
<accession>A0A2H3D6W6</accession>
<reference evidence="2" key="1">
    <citation type="journal article" date="2017" name="Nat. Ecol. Evol.">
        <title>Genome expansion and lineage-specific genetic innovations in the forest pathogenic fungi Armillaria.</title>
        <authorList>
            <person name="Sipos G."/>
            <person name="Prasanna A.N."/>
            <person name="Walter M.C."/>
            <person name="O'Connor E."/>
            <person name="Balint B."/>
            <person name="Krizsan K."/>
            <person name="Kiss B."/>
            <person name="Hess J."/>
            <person name="Varga T."/>
            <person name="Slot J."/>
            <person name="Riley R."/>
            <person name="Boka B."/>
            <person name="Rigling D."/>
            <person name="Barry K."/>
            <person name="Lee J."/>
            <person name="Mihaltcheva S."/>
            <person name="LaButti K."/>
            <person name="Lipzen A."/>
            <person name="Waldron R."/>
            <person name="Moloney N.M."/>
            <person name="Sperisen C."/>
            <person name="Kredics L."/>
            <person name="Vagvoelgyi C."/>
            <person name="Patrignani A."/>
            <person name="Fitzpatrick D."/>
            <person name="Nagy I."/>
            <person name="Doyle S."/>
            <person name="Anderson J.B."/>
            <person name="Grigoriev I.V."/>
            <person name="Gueldener U."/>
            <person name="Muensterkoetter M."/>
            <person name="Nagy L.G."/>
        </authorList>
    </citation>
    <scope>NUCLEOTIDE SEQUENCE [LARGE SCALE GENOMIC DNA]</scope>
    <source>
        <strain evidence="2">Ar21-2</strain>
    </source>
</reference>
<dbReference type="Proteomes" id="UP000217790">
    <property type="component" value="Unassembled WGS sequence"/>
</dbReference>
<evidence type="ECO:0000313" key="2">
    <source>
        <dbReference type="Proteomes" id="UP000217790"/>
    </source>
</evidence>
<feature type="non-terminal residue" evidence="1">
    <location>
        <position position="1"/>
    </location>
</feature>
<name>A0A2H3D6W6_ARMGA</name>
<dbReference type="AlphaFoldDB" id="A0A2H3D6W6"/>
<organism evidence="1 2">
    <name type="scientific">Armillaria gallica</name>
    <name type="common">Bulbous honey fungus</name>
    <name type="synonym">Armillaria bulbosa</name>
    <dbReference type="NCBI Taxonomy" id="47427"/>
    <lineage>
        <taxon>Eukaryota</taxon>
        <taxon>Fungi</taxon>
        <taxon>Dikarya</taxon>
        <taxon>Basidiomycota</taxon>
        <taxon>Agaricomycotina</taxon>
        <taxon>Agaricomycetes</taxon>
        <taxon>Agaricomycetidae</taxon>
        <taxon>Agaricales</taxon>
        <taxon>Marasmiineae</taxon>
        <taxon>Physalacriaceae</taxon>
        <taxon>Armillaria</taxon>
    </lineage>
</organism>
<proteinExistence type="predicted"/>
<dbReference type="EMBL" id="KZ293708">
    <property type="protein sequence ID" value="PBK83226.1"/>
    <property type="molecule type" value="Genomic_DNA"/>
</dbReference>